<dbReference type="NCBIfam" id="NF004064">
    <property type="entry name" value="PRK05578.1"/>
    <property type="match status" value="1"/>
</dbReference>
<evidence type="ECO:0000256" key="14">
    <source>
        <dbReference type="PIRSR" id="PIRSR606262-3"/>
    </source>
</evidence>
<evidence type="ECO:0000256" key="15">
    <source>
        <dbReference type="RuleBase" id="RU364006"/>
    </source>
</evidence>
<dbReference type="GO" id="GO:0042802">
    <property type="term" value="F:identical protein binding"/>
    <property type="evidence" value="ECO:0007669"/>
    <property type="project" value="UniProtKB-ARBA"/>
</dbReference>
<dbReference type="PROSITE" id="PS51747">
    <property type="entry name" value="CYT_DCMP_DEAMINASES_2"/>
    <property type="match status" value="1"/>
</dbReference>
<proteinExistence type="inferred from homology"/>
<dbReference type="InterPro" id="IPR016193">
    <property type="entry name" value="Cytidine_deaminase-like"/>
</dbReference>
<comment type="cofactor">
    <cofactor evidence="1 14 15">
        <name>Zn(2+)</name>
        <dbReference type="ChEBI" id="CHEBI:29105"/>
    </cofactor>
</comment>
<evidence type="ECO:0000256" key="4">
    <source>
        <dbReference type="ARBA" id="ARBA00012783"/>
    </source>
</evidence>
<evidence type="ECO:0000256" key="5">
    <source>
        <dbReference type="ARBA" id="ARBA00018266"/>
    </source>
</evidence>
<keyword evidence="7 15" id="KW-0378">Hydrolase</keyword>
<accession>A0A1A7BF67</accession>
<feature type="active site" description="Proton donor" evidence="12">
    <location>
        <position position="57"/>
    </location>
</feature>
<evidence type="ECO:0000259" key="16">
    <source>
        <dbReference type="PROSITE" id="PS51747"/>
    </source>
</evidence>
<name>A0A1A7BF67_9SPHN</name>
<dbReference type="PROSITE" id="PS00903">
    <property type="entry name" value="CYT_DCMP_DEAMINASES_1"/>
    <property type="match status" value="1"/>
</dbReference>
<comment type="catalytic activity">
    <reaction evidence="11 15">
        <text>cytidine + H2O + H(+) = uridine + NH4(+)</text>
        <dbReference type="Rhea" id="RHEA:16069"/>
        <dbReference type="ChEBI" id="CHEBI:15377"/>
        <dbReference type="ChEBI" id="CHEBI:15378"/>
        <dbReference type="ChEBI" id="CHEBI:16704"/>
        <dbReference type="ChEBI" id="CHEBI:17562"/>
        <dbReference type="ChEBI" id="CHEBI:28938"/>
        <dbReference type="EC" id="3.5.4.5"/>
    </reaction>
</comment>
<dbReference type="GO" id="GO:0072527">
    <property type="term" value="P:pyrimidine-containing compound metabolic process"/>
    <property type="evidence" value="ECO:0007669"/>
    <property type="project" value="UniProtKB-ARBA"/>
</dbReference>
<feature type="domain" description="CMP/dCMP-type deaminase" evidence="16">
    <location>
        <begin position="3"/>
        <end position="135"/>
    </location>
</feature>
<sequence>MAEHESALVAAAYAAAEKAYAPYSNYPVGAALLFDDGAVITGCNVENASYGLALCAETVAVAKAFEAGRRGGLVAVAVVGLKAGDEPITPCGRCRQVLNEVAALGGTDPLVLCVGQEQVRQVPLSTLLPHAFGPSNLEG</sequence>
<dbReference type="GO" id="GO:0004126">
    <property type="term" value="F:cytidine deaminase activity"/>
    <property type="evidence" value="ECO:0007669"/>
    <property type="project" value="UniProtKB-UniRule"/>
</dbReference>
<comment type="catalytic activity">
    <reaction evidence="10 15">
        <text>2'-deoxycytidine + H2O + H(+) = 2'-deoxyuridine + NH4(+)</text>
        <dbReference type="Rhea" id="RHEA:13433"/>
        <dbReference type="ChEBI" id="CHEBI:15377"/>
        <dbReference type="ChEBI" id="CHEBI:15378"/>
        <dbReference type="ChEBI" id="CHEBI:15698"/>
        <dbReference type="ChEBI" id="CHEBI:16450"/>
        <dbReference type="ChEBI" id="CHEBI:28938"/>
        <dbReference type="EC" id="3.5.4.5"/>
    </reaction>
</comment>
<dbReference type="STRING" id="1300349.I603_2766"/>
<feature type="binding site" evidence="14">
    <location>
        <position position="91"/>
    </location>
    <ligand>
        <name>Zn(2+)</name>
        <dbReference type="ChEBI" id="CHEBI:29105"/>
        <note>catalytic</note>
    </ligand>
</feature>
<evidence type="ECO:0000256" key="11">
    <source>
        <dbReference type="ARBA" id="ARBA00049558"/>
    </source>
</evidence>
<comment type="similarity">
    <text evidence="3 15">Belongs to the cytidine and deoxycytidylate deaminase family.</text>
</comment>
<evidence type="ECO:0000256" key="8">
    <source>
        <dbReference type="ARBA" id="ARBA00022833"/>
    </source>
</evidence>
<dbReference type="EC" id="3.5.4.5" evidence="4 15"/>
<keyword evidence="8 14" id="KW-0862">Zinc</keyword>
<dbReference type="InterPro" id="IPR050202">
    <property type="entry name" value="Cyt/Deoxycyt_deaminase"/>
</dbReference>
<dbReference type="CDD" id="cd01283">
    <property type="entry name" value="cytidine_deaminase"/>
    <property type="match status" value="1"/>
</dbReference>
<dbReference type="Proteomes" id="UP000092484">
    <property type="component" value="Unassembled WGS sequence"/>
</dbReference>
<comment type="caution">
    <text evidence="17">The sequence shown here is derived from an EMBL/GenBank/DDBJ whole genome shotgun (WGS) entry which is preliminary data.</text>
</comment>
<evidence type="ECO:0000256" key="13">
    <source>
        <dbReference type="PIRSR" id="PIRSR606262-2"/>
    </source>
</evidence>
<keyword evidence="18" id="KW-1185">Reference proteome</keyword>
<evidence type="ECO:0000256" key="6">
    <source>
        <dbReference type="ARBA" id="ARBA00022723"/>
    </source>
</evidence>
<dbReference type="GO" id="GO:0055086">
    <property type="term" value="P:nucleobase-containing small molecule metabolic process"/>
    <property type="evidence" value="ECO:0007669"/>
    <property type="project" value="UniProtKB-ARBA"/>
</dbReference>
<evidence type="ECO:0000256" key="9">
    <source>
        <dbReference type="ARBA" id="ARBA00032005"/>
    </source>
</evidence>
<dbReference type="InterPro" id="IPR002125">
    <property type="entry name" value="CMP_dCMP_dom"/>
</dbReference>
<dbReference type="Pfam" id="PF00383">
    <property type="entry name" value="dCMP_cyt_deam_1"/>
    <property type="match status" value="1"/>
</dbReference>
<dbReference type="PANTHER" id="PTHR11644:SF2">
    <property type="entry name" value="CYTIDINE DEAMINASE"/>
    <property type="match status" value="1"/>
</dbReference>
<dbReference type="AlphaFoldDB" id="A0A1A7BF67"/>
<evidence type="ECO:0000256" key="1">
    <source>
        <dbReference type="ARBA" id="ARBA00001947"/>
    </source>
</evidence>
<dbReference type="NCBIfam" id="TIGR01354">
    <property type="entry name" value="cyt_deam_tetra"/>
    <property type="match status" value="1"/>
</dbReference>
<dbReference type="GO" id="GO:0008270">
    <property type="term" value="F:zinc ion binding"/>
    <property type="evidence" value="ECO:0007669"/>
    <property type="project" value="UniProtKB-UniRule"/>
</dbReference>
<dbReference type="PATRIC" id="fig|1300349.4.peg.2754"/>
<dbReference type="PANTHER" id="PTHR11644">
    <property type="entry name" value="CYTIDINE DEAMINASE"/>
    <property type="match status" value="1"/>
</dbReference>
<dbReference type="InterPro" id="IPR006262">
    <property type="entry name" value="Cyt_deam_tetra"/>
</dbReference>
<dbReference type="GO" id="GO:0005829">
    <property type="term" value="C:cytosol"/>
    <property type="evidence" value="ECO:0007669"/>
    <property type="project" value="TreeGrafter"/>
</dbReference>
<dbReference type="InterPro" id="IPR016192">
    <property type="entry name" value="APOBEC/CMP_deaminase_Zn-bd"/>
</dbReference>
<evidence type="ECO:0000313" key="17">
    <source>
        <dbReference type="EMBL" id="OBV09870.1"/>
    </source>
</evidence>
<feature type="binding site" evidence="13">
    <location>
        <begin position="44"/>
        <end position="50"/>
    </location>
    <ligand>
        <name>substrate</name>
    </ligand>
</feature>
<dbReference type="FunFam" id="3.40.140.10:FF:000008">
    <property type="entry name" value="Cytidine deaminase"/>
    <property type="match status" value="1"/>
</dbReference>
<evidence type="ECO:0000256" key="12">
    <source>
        <dbReference type="PIRSR" id="PIRSR606262-1"/>
    </source>
</evidence>
<dbReference type="EMBL" id="LZYB01000009">
    <property type="protein sequence ID" value="OBV09870.1"/>
    <property type="molecule type" value="Genomic_DNA"/>
</dbReference>
<evidence type="ECO:0000256" key="7">
    <source>
        <dbReference type="ARBA" id="ARBA00022801"/>
    </source>
</evidence>
<evidence type="ECO:0000313" key="18">
    <source>
        <dbReference type="Proteomes" id="UP000092484"/>
    </source>
</evidence>
<organism evidence="17 18">
    <name type="scientific">Erythrobacter dokdonensis DSW-74</name>
    <dbReference type="NCBI Taxonomy" id="1300349"/>
    <lineage>
        <taxon>Bacteria</taxon>
        <taxon>Pseudomonadati</taxon>
        <taxon>Pseudomonadota</taxon>
        <taxon>Alphaproteobacteria</taxon>
        <taxon>Sphingomonadales</taxon>
        <taxon>Erythrobacteraceae</taxon>
        <taxon>Erythrobacter/Porphyrobacter group</taxon>
        <taxon>Erythrobacter</taxon>
    </lineage>
</organism>
<gene>
    <name evidence="17" type="ORF">I603_2766</name>
</gene>
<reference evidence="17 18" key="1">
    <citation type="submission" date="2016-06" db="EMBL/GenBank/DDBJ databases">
        <title>Genome sequence of Porphyrobacter dokdonensis DSW-74.</title>
        <authorList>
            <person name="Kim J.F."/>
            <person name="Song J.Y."/>
        </authorList>
    </citation>
    <scope>NUCLEOTIDE SEQUENCE [LARGE SCALE GENOMIC DNA]</scope>
    <source>
        <strain evidence="17 18">DSW-74</strain>
    </source>
</reference>
<evidence type="ECO:0000256" key="10">
    <source>
        <dbReference type="ARBA" id="ARBA00049252"/>
    </source>
</evidence>
<evidence type="ECO:0000256" key="2">
    <source>
        <dbReference type="ARBA" id="ARBA00003949"/>
    </source>
</evidence>
<comment type="function">
    <text evidence="2 15">This enzyme scavenges exogenous and endogenous cytidine and 2'-deoxycytidine for UMP synthesis.</text>
</comment>
<feature type="binding site" evidence="14">
    <location>
        <position position="94"/>
    </location>
    <ligand>
        <name>Zn(2+)</name>
        <dbReference type="ChEBI" id="CHEBI:29105"/>
        <note>catalytic</note>
    </ligand>
</feature>
<feature type="binding site" evidence="14">
    <location>
        <position position="55"/>
    </location>
    <ligand>
        <name>Zn(2+)</name>
        <dbReference type="ChEBI" id="CHEBI:29105"/>
        <note>catalytic</note>
    </ligand>
</feature>
<keyword evidence="6 14" id="KW-0479">Metal-binding</keyword>
<evidence type="ECO:0000256" key="3">
    <source>
        <dbReference type="ARBA" id="ARBA00006576"/>
    </source>
</evidence>
<dbReference type="SUPFAM" id="SSF53927">
    <property type="entry name" value="Cytidine deaminase-like"/>
    <property type="match status" value="1"/>
</dbReference>
<protein>
    <recommendedName>
        <fullName evidence="5 15">Cytidine deaminase</fullName>
        <ecNumber evidence="4 15">3.5.4.5</ecNumber>
    </recommendedName>
    <alternativeName>
        <fullName evidence="9 15">Cytidine aminohydrolase</fullName>
    </alternativeName>
</protein>
<dbReference type="Gene3D" id="3.40.140.10">
    <property type="entry name" value="Cytidine Deaminase, domain 2"/>
    <property type="match status" value="1"/>
</dbReference>